<dbReference type="Proteomes" id="UP000603453">
    <property type="component" value="Unassembled WGS sequence"/>
</dbReference>
<dbReference type="EMBL" id="JAEPRD010000009">
    <property type="protein sequence ID" value="KAG2211248.1"/>
    <property type="molecule type" value="Genomic_DNA"/>
</dbReference>
<name>A0A8H7RIM3_9FUNG</name>
<reference evidence="2" key="1">
    <citation type="submission" date="2020-12" db="EMBL/GenBank/DDBJ databases">
        <title>Metabolic potential, ecology and presence of endohyphal bacteria is reflected in genomic diversity of Mucoromycotina.</title>
        <authorList>
            <person name="Muszewska A."/>
            <person name="Okrasinska A."/>
            <person name="Steczkiewicz K."/>
            <person name="Drgas O."/>
            <person name="Orlowska M."/>
            <person name="Perlinska-Lenart U."/>
            <person name="Aleksandrzak-Piekarczyk T."/>
            <person name="Szatraj K."/>
            <person name="Zielenkiewicz U."/>
            <person name="Pilsyk S."/>
            <person name="Malc E."/>
            <person name="Mieczkowski P."/>
            <person name="Kruszewska J.S."/>
            <person name="Biernat P."/>
            <person name="Pawlowska J."/>
        </authorList>
    </citation>
    <scope>NUCLEOTIDE SEQUENCE</scope>
    <source>
        <strain evidence="2">WA0000017839</strain>
    </source>
</reference>
<organism evidence="2 3">
    <name type="scientific">Mucor saturninus</name>
    <dbReference type="NCBI Taxonomy" id="64648"/>
    <lineage>
        <taxon>Eukaryota</taxon>
        <taxon>Fungi</taxon>
        <taxon>Fungi incertae sedis</taxon>
        <taxon>Mucoromycota</taxon>
        <taxon>Mucoromycotina</taxon>
        <taxon>Mucoromycetes</taxon>
        <taxon>Mucorales</taxon>
        <taxon>Mucorineae</taxon>
        <taxon>Mucoraceae</taxon>
        <taxon>Mucor</taxon>
    </lineage>
</organism>
<protein>
    <submittedName>
        <fullName evidence="2">Uncharacterized protein</fullName>
    </submittedName>
</protein>
<sequence>METKWETTFAQLTANMNCGFRNVPVTVSNHMYMISGEHCKCCSQLKKLQRANNKASINKPLVAASTENLQGQLRQAIAYYRDNNLIERIGVTMIVFGSRTIDAHTTGKTEDLECVNEAYLKEISSEYCSDEEIKARAKEAYNNVHSLCKHFVVAYFGDIRLTHFTWSPLEPKARREVVALFECIVLFWNKRVGVSGFPTAFVTEMISDAEASTPVMPLSRAYKSWMARRMLISAIQSVVPDKDYQVRQQISSGVSNNFDNLGLCEMPQIDTFSFSVSLSTLGSFGRDRMQDGDASNASSDRGIHDPQSEYRTSNFSLSDEVLNEVSDEVSGDESVEVSRVSGEVSGAMRQLADSYVGGGKRYSQRTRKA</sequence>
<keyword evidence="3" id="KW-1185">Reference proteome</keyword>
<proteinExistence type="predicted"/>
<feature type="region of interest" description="Disordered" evidence="1">
    <location>
        <begin position="287"/>
        <end position="314"/>
    </location>
</feature>
<evidence type="ECO:0000313" key="2">
    <source>
        <dbReference type="EMBL" id="KAG2211248.1"/>
    </source>
</evidence>
<evidence type="ECO:0000313" key="3">
    <source>
        <dbReference type="Proteomes" id="UP000603453"/>
    </source>
</evidence>
<comment type="caution">
    <text evidence="2">The sequence shown here is derived from an EMBL/GenBank/DDBJ whole genome shotgun (WGS) entry which is preliminary data.</text>
</comment>
<gene>
    <name evidence="2" type="ORF">INT47_006368</name>
</gene>
<dbReference type="AlphaFoldDB" id="A0A8H7RIM3"/>
<accession>A0A8H7RIM3</accession>
<evidence type="ECO:0000256" key="1">
    <source>
        <dbReference type="SAM" id="MobiDB-lite"/>
    </source>
</evidence>